<evidence type="ECO:0000313" key="3">
    <source>
        <dbReference type="Proteomes" id="UP000649328"/>
    </source>
</evidence>
<feature type="compositionally biased region" description="Basic and acidic residues" evidence="1">
    <location>
        <begin position="176"/>
        <end position="198"/>
    </location>
</feature>
<dbReference type="Proteomes" id="UP000649328">
    <property type="component" value="Unassembled WGS sequence"/>
</dbReference>
<accession>A0A8H7GZW9</accession>
<evidence type="ECO:0000256" key="1">
    <source>
        <dbReference type="SAM" id="MobiDB-lite"/>
    </source>
</evidence>
<dbReference type="OrthoDB" id="5576775at2759"/>
<evidence type="ECO:0000313" key="2">
    <source>
        <dbReference type="EMBL" id="KAF8004808.1"/>
    </source>
</evidence>
<keyword evidence="3" id="KW-1185">Reference proteome</keyword>
<feature type="compositionally biased region" description="Polar residues" evidence="1">
    <location>
        <begin position="68"/>
        <end position="86"/>
    </location>
</feature>
<feature type="compositionally biased region" description="Polar residues" evidence="1">
    <location>
        <begin position="152"/>
        <end position="163"/>
    </location>
</feature>
<proteinExistence type="predicted"/>
<feature type="region of interest" description="Disordered" evidence="1">
    <location>
        <begin position="53"/>
        <end position="89"/>
    </location>
</feature>
<sequence>MANGAREGTKHPELAATSLNLASLPSPSIQTASPAPTSLANLVSHFQTSIGIPNLLEQPPQGPAGSENRPQSTGATGKNPNTSLNPLTVDKSETRAALADPQNRNMPLAANVKDYQQVFDSKPVKSGGGARQSKFSKTSISSLINLDENAPAATSGTTKNATQAEKRKRASPKSETAAKRSRADPLKKTAKVEPKTVVKIEPSAAPRSDSKTTLKSDTKDAKDTKKCLESRAQKGSCET</sequence>
<dbReference type="EMBL" id="JACBPP010000001">
    <property type="protein sequence ID" value="KAF8004808.1"/>
    <property type="molecule type" value="Genomic_DNA"/>
</dbReference>
<reference evidence="2" key="1">
    <citation type="submission" date="2020-10" db="EMBL/GenBank/DDBJ databases">
        <title>The Whole-Genome Sequence of Metschnikowia persimmonesis, a Novel Endophytic Yeast Species Isolated from Medicinal Plant Diospyros kaki Thumb.</title>
        <authorList>
            <person name="Rahmat E."/>
            <person name="Kang Y."/>
        </authorList>
    </citation>
    <scope>NUCLEOTIDE SEQUENCE</scope>
    <source>
        <strain evidence="2">KIOM G15050</strain>
    </source>
</reference>
<name>A0A8H7GZW9_9ASCO</name>
<dbReference type="AlphaFoldDB" id="A0A8H7GZW9"/>
<gene>
    <name evidence="2" type="ORF">HF325_000265</name>
</gene>
<protein>
    <submittedName>
        <fullName evidence="2">Uncharacterized protein</fullName>
    </submittedName>
</protein>
<comment type="caution">
    <text evidence="2">The sequence shown here is derived from an EMBL/GenBank/DDBJ whole genome shotgun (WGS) entry which is preliminary data.</text>
</comment>
<feature type="region of interest" description="Disordered" evidence="1">
    <location>
        <begin position="147"/>
        <end position="239"/>
    </location>
</feature>
<feature type="compositionally biased region" description="Basic and acidic residues" evidence="1">
    <location>
        <begin position="208"/>
        <end position="232"/>
    </location>
</feature>
<organism evidence="2 3">
    <name type="scientific">Metschnikowia pulcherrima</name>
    <dbReference type="NCBI Taxonomy" id="27326"/>
    <lineage>
        <taxon>Eukaryota</taxon>
        <taxon>Fungi</taxon>
        <taxon>Dikarya</taxon>
        <taxon>Ascomycota</taxon>
        <taxon>Saccharomycotina</taxon>
        <taxon>Pichiomycetes</taxon>
        <taxon>Metschnikowiaceae</taxon>
        <taxon>Metschnikowia</taxon>
    </lineage>
</organism>